<dbReference type="EC" id="2.7.8.26" evidence="5 19"/>
<dbReference type="UniPathway" id="UPA00148">
    <property type="reaction ID" value="UER00238"/>
</dbReference>
<comment type="catalytic activity">
    <reaction evidence="17 19">
        <text>alpha-ribazole + adenosylcob(III)inamide-GDP = adenosylcob(III)alamin + GMP + H(+)</text>
        <dbReference type="Rhea" id="RHEA:16049"/>
        <dbReference type="ChEBI" id="CHEBI:10329"/>
        <dbReference type="ChEBI" id="CHEBI:15378"/>
        <dbReference type="ChEBI" id="CHEBI:18408"/>
        <dbReference type="ChEBI" id="CHEBI:58115"/>
        <dbReference type="ChEBI" id="CHEBI:60487"/>
        <dbReference type="EC" id="2.7.8.26"/>
    </reaction>
</comment>
<evidence type="ECO:0000256" key="19">
    <source>
        <dbReference type="HAMAP-Rule" id="MF_00719"/>
    </source>
</evidence>
<accession>A0A255G9Y4</accession>
<evidence type="ECO:0000256" key="6">
    <source>
        <dbReference type="ARBA" id="ARBA00015850"/>
    </source>
</evidence>
<evidence type="ECO:0000256" key="18">
    <source>
        <dbReference type="ARBA" id="ARBA00049504"/>
    </source>
</evidence>
<dbReference type="Pfam" id="PF02654">
    <property type="entry name" value="CobS"/>
    <property type="match status" value="1"/>
</dbReference>
<evidence type="ECO:0000256" key="15">
    <source>
        <dbReference type="ARBA" id="ARBA00032605"/>
    </source>
</evidence>
<feature type="transmembrane region" description="Helical" evidence="19">
    <location>
        <begin position="57"/>
        <end position="75"/>
    </location>
</feature>
<comment type="function">
    <text evidence="14 19">Joins adenosylcobinamide-GDP and alpha-ribazole to generate adenosylcobalamin (Ado-cobalamin). Also synthesizes adenosylcobalamin 5'-phosphate from adenosylcobinamide-GDP and alpha-ribazole 5'-phosphate.</text>
</comment>
<keyword evidence="11 19" id="KW-0460">Magnesium</keyword>
<protein>
    <recommendedName>
        <fullName evidence="6 19">Adenosylcobinamide-GDP ribazoletransferase</fullName>
        <ecNumber evidence="5 19">2.7.8.26</ecNumber>
    </recommendedName>
    <alternativeName>
        <fullName evidence="16 19">Cobalamin synthase</fullName>
    </alternativeName>
    <alternativeName>
        <fullName evidence="15 19">Cobalamin-5'-phosphate synthase</fullName>
    </alternativeName>
</protein>
<comment type="pathway">
    <text evidence="3 19">Cofactor biosynthesis; adenosylcobalamin biosynthesis; adenosylcobalamin from cob(II)yrinate a,c-diamide: step 7/7.</text>
</comment>
<evidence type="ECO:0000313" key="21">
    <source>
        <dbReference type="Proteomes" id="UP000215896"/>
    </source>
</evidence>
<organism evidence="20 21">
    <name type="scientific">Enemella evansiae</name>
    <dbReference type="NCBI Taxonomy" id="2016499"/>
    <lineage>
        <taxon>Bacteria</taxon>
        <taxon>Bacillati</taxon>
        <taxon>Actinomycetota</taxon>
        <taxon>Actinomycetes</taxon>
        <taxon>Propionibacteriales</taxon>
        <taxon>Propionibacteriaceae</taxon>
        <taxon>Enemella</taxon>
    </lineage>
</organism>
<dbReference type="GO" id="GO:0009236">
    <property type="term" value="P:cobalamin biosynthetic process"/>
    <property type="evidence" value="ECO:0007669"/>
    <property type="project" value="UniProtKB-UniRule"/>
</dbReference>
<dbReference type="PANTHER" id="PTHR34148:SF1">
    <property type="entry name" value="ADENOSYLCOBINAMIDE-GDP RIBAZOLETRANSFERASE"/>
    <property type="match status" value="1"/>
</dbReference>
<keyword evidence="7 19" id="KW-1003">Cell membrane</keyword>
<comment type="subcellular location">
    <subcellularLocation>
        <location evidence="2 19">Cell membrane</location>
        <topology evidence="2 19">Multi-pass membrane protein</topology>
    </subcellularLocation>
</comment>
<dbReference type="RefSeq" id="WP_094405835.1">
    <property type="nucleotide sequence ID" value="NZ_NMVO01000014.1"/>
</dbReference>
<keyword evidence="13 19" id="KW-0472">Membrane</keyword>
<dbReference type="PANTHER" id="PTHR34148">
    <property type="entry name" value="ADENOSYLCOBINAMIDE-GDP RIBAZOLETRANSFERASE"/>
    <property type="match status" value="1"/>
</dbReference>
<keyword evidence="21" id="KW-1185">Reference proteome</keyword>
<keyword evidence="9 19" id="KW-0808">Transferase</keyword>
<keyword evidence="10 19" id="KW-0812">Transmembrane</keyword>
<keyword evidence="8 19" id="KW-0169">Cobalamin biosynthesis</keyword>
<evidence type="ECO:0000256" key="11">
    <source>
        <dbReference type="ARBA" id="ARBA00022842"/>
    </source>
</evidence>
<feature type="transmembrane region" description="Helical" evidence="19">
    <location>
        <begin position="32"/>
        <end position="51"/>
    </location>
</feature>
<feature type="transmembrane region" description="Helical" evidence="19">
    <location>
        <begin position="180"/>
        <end position="199"/>
    </location>
</feature>
<dbReference type="GO" id="GO:0008818">
    <property type="term" value="F:cobalamin 5'-phosphate synthase activity"/>
    <property type="evidence" value="ECO:0007669"/>
    <property type="project" value="UniProtKB-UniRule"/>
</dbReference>
<dbReference type="EMBL" id="NMVO01000014">
    <property type="protein sequence ID" value="OYO12728.1"/>
    <property type="molecule type" value="Genomic_DNA"/>
</dbReference>
<evidence type="ECO:0000256" key="8">
    <source>
        <dbReference type="ARBA" id="ARBA00022573"/>
    </source>
</evidence>
<dbReference type="GO" id="GO:0051073">
    <property type="term" value="F:adenosylcobinamide-GDP ribazoletransferase activity"/>
    <property type="evidence" value="ECO:0007669"/>
    <property type="project" value="UniProtKB-UniRule"/>
</dbReference>
<evidence type="ECO:0000256" key="5">
    <source>
        <dbReference type="ARBA" id="ARBA00013200"/>
    </source>
</evidence>
<name>A0A255G9Y4_9ACTN</name>
<evidence type="ECO:0000256" key="1">
    <source>
        <dbReference type="ARBA" id="ARBA00001946"/>
    </source>
</evidence>
<comment type="cofactor">
    <cofactor evidence="1 19">
        <name>Mg(2+)</name>
        <dbReference type="ChEBI" id="CHEBI:18420"/>
    </cofactor>
</comment>
<feature type="transmembrane region" description="Helical" evidence="19">
    <location>
        <begin position="110"/>
        <end position="133"/>
    </location>
</feature>
<dbReference type="OrthoDB" id="9794223at2"/>
<gene>
    <name evidence="19" type="primary">cobS</name>
    <name evidence="20" type="ORF">CGZ94_12520</name>
</gene>
<proteinExistence type="inferred from homology"/>
<evidence type="ECO:0000256" key="12">
    <source>
        <dbReference type="ARBA" id="ARBA00022989"/>
    </source>
</evidence>
<evidence type="ECO:0000256" key="13">
    <source>
        <dbReference type="ARBA" id="ARBA00023136"/>
    </source>
</evidence>
<comment type="catalytic activity">
    <reaction evidence="18 19">
        <text>alpha-ribazole 5'-phosphate + adenosylcob(III)inamide-GDP = adenosylcob(III)alamin 5'-phosphate + GMP + H(+)</text>
        <dbReference type="Rhea" id="RHEA:23560"/>
        <dbReference type="ChEBI" id="CHEBI:15378"/>
        <dbReference type="ChEBI" id="CHEBI:57918"/>
        <dbReference type="ChEBI" id="CHEBI:58115"/>
        <dbReference type="ChEBI" id="CHEBI:60487"/>
        <dbReference type="ChEBI" id="CHEBI:60493"/>
        <dbReference type="EC" id="2.7.8.26"/>
    </reaction>
</comment>
<evidence type="ECO:0000256" key="16">
    <source>
        <dbReference type="ARBA" id="ARBA00032853"/>
    </source>
</evidence>
<dbReference type="HAMAP" id="MF_00719">
    <property type="entry name" value="CobS"/>
    <property type="match status" value="1"/>
</dbReference>
<feature type="transmembrane region" description="Helical" evidence="19">
    <location>
        <begin position="205"/>
        <end position="222"/>
    </location>
</feature>
<dbReference type="InterPro" id="IPR003805">
    <property type="entry name" value="CobS"/>
</dbReference>
<evidence type="ECO:0000256" key="10">
    <source>
        <dbReference type="ARBA" id="ARBA00022692"/>
    </source>
</evidence>
<reference evidence="20 21" key="1">
    <citation type="submission" date="2017-07" db="EMBL/GenBank/DDBJ databases">
        <title>Draft whole genome sequences of clinical Proprionibacteriaceae strains.</title>
        <authorList>
            <person name="Bernier A.-M."/>
            <person name="Bernard K."/>
            <person name="Domingo M.-C."/>
        </authorList>
    </citation>
    <scope>NUCLEOTIDE SEQUENCE [LARGE SCALE GENOMIC DNA]</scope>
    <source>
        <strain evidence="20 21">NML 030167</strain>
    </source>
</reference>
<dbReference type="GO" id="GO:0005886">
    <property type="term" value="C:plasma membrane"/>
    <property type="evidence" value="ECO:0007669"/>
    <property type="project" value="UniProtKB-SubCell"/>
</dbReference>
<evidence type="ECO:0000256" key="2">
    <source>
        <dbReference type="ARBA" id="ARBA00004651"/>
    </source>
</evidence>
<evidence type="ECO:0000256" key="17">
    <source>
        <dbReference type="ARBA" id="ARBA00048623"/>
    </source>
</evidence>
<evidence type="ECO:0000256" key="14">
    <source>
        <dbReference type="ARBA" id="ARBA00025228"/>
    </source>
</evidence>
<evidence type="ECO:0000313" key="20">
    <source>
        <dbReference type="EMBL" id="OYO12728.1"/>
    </source>
</evidence>
<keyword evidence="12 19" id="KW-1133">Transmembrane helix</keyword>
<dbReference type="Proteomes" id="UP000215896">
    <property type="component" value="Unassembled WGS sequence"/>
</dbReference>
<sequence>MAAFGDGWRWAVGTLTVLPSGRFETGPTAARVMVAVAPLAVLPLALIAAIITQAGNLWGSPDLLTGLLVIGWLALATRAMHVDGLADVADGFGAGWSPERAREVLKRGDIGPMGIIALIVLLGLQAVAIGALAEQPHGWALVGGSVLLSRWAIAICCRAGIPAMPGSQLGRALAGQVPGWLAWSCAAATVAGATLLAWWAGLSPWRGAQVGLTAVLVANWLVTRARRVFGGINGDVMGAAIEVSLTMLLIGWAL</sequence>
<evidence type="ECO:0000256" key="3">
    <source>
        <dbReference type="ARBA" id="ARBA00004663"/>
    </source>
</evidence>
<evidence type="ECO:0000256" key="9">
    <source>
        <dbReference type="ARBA" id="ARBA00022679"/>
    </source>
</evidence>
<comment type="caution">
    <text evidence="20">The sequence shown here is derived from an EMBL/GenBank/DDBJ whole genome shotgun (WGS) entry which is preliminary data.</text>
</comment>
<comment type="similarity">
    <text evidence="4 19">Belongs to the CobS family.</text>
</comment>
<dbReference type="AlphaFoldDB" id="A0A255G9Y4"/>
<evidence type="ECO:0000256" key="7">
    <source>
        <dbReference type="ARBA" id="ARBA00022475"/>
    </source>
</evidence>
<evidence type="ECO:0000256" key="4">
    <source>
        <dbReference type="ARBA" id="ARBA00010561"/>
    </source>
</evidence>
<feature type="transmembrane region" description="Helical" evidence="19">
    <location>
        <begin position="234"/>
        <end position="253"/>
    </location>
</feature>